<evidence type="ECO:0000256" key="2">
    <source>
        <dbReference type="ARBA" id="ARBA00004141"/>
    </source>
</evidence>
<evidence type="ECO:0000313" key="13">
    <source>
        <dbReference type="EMBL" id="RAI41182.1"/>
    </source>
</evidence>
<dbReference type="Pfam" id="PF02163">
    <property type="entry name" value="Peptidase_M50"/>
    <property type="match status" value="1"/>
</dbReference>
<name>A0A327KVF0_9BRAD</name>
<keyword evidence="9 11" id="KW-0482">Metalloprotease</keyword>
<keyword evidence="4 13" id="KW-0645">Protease</keyword>
<feature type="transmembrane region" description="Helical" evidence="11">
    <location>
        <begin position="12"/>
        <end position="33"/>
    </location>
</feature>
<organism evidence="13 14">
    <name type="scientific">Rhodoplanes elegans</name>
    <dbReference type="NCBI Taxonomy" id="29408"/>
    <lineage>
        <taxon>Bacteria</taxon>
        <taxon>Pseudomonadati</taxon>
        <taxon>Pseudomonadota</taxon>
        <taxon>Alphaproteobacteria</taxon>
        <taxon>Hyphomicrobiales</taxon>
        <taxon>Nitrobacteraceae</taxon>
        <taxon>Rhodoplanes</taxon>
    </lineage>
</organism>
<comment type="cofactor">
    <cofactor evidence="1 11">
        <name>Zn(2+)</name>
        <dbReference type="ChEBI" id="CHEBI:29105"/>
    </cofactor>
</comment>
<keyword evidence="7 11" id="KW-0862">Zinc</keyword>
<keyword evidence="11" id="KW-0479">Metal-binding</keyword>
<reference evidence="13 14" key="1">
    <citation type="submission" date="2017-07" db="EMBL/GenBank/DDBJ databases">
        <title>Draft Genome Sequences of Select Purple Nonsulfur Bacteria.</title>
        <authorList>
            <person name="Lasarre B."/>
            <person name="Mckinlay J.B."/>
        </authorList>
    </citation>
    <scope>NUCLEOTIDE SEQUENCE [LARGE SCALE GENOMIC DNA]</scope>
    <source>
        <strain evidence="13 14">DSM 11907</strain>
    </source>
</reference>
<dbReference type="Gene3D" id="2.30.42.10">
    <property type="match status" value="1"/>
</dbReference>
<comment type="similarity">
    <text evidence="3 11">Belongs to the peptidase M50B family.</text>
</comment>
<evidence type="ECO:0000256" key="11">
    <source>
        <dbReference type="RuleBase" id="RU362031"/>
    </source>
</evidence>
<evidence type="ECO:0000256" key="5">
    <source>
        <dbReference type="ARBA" id="ARBA00022692"/>
    </source>
</evidence>
<keyword evidence="5 11" id="KW-0812">Transmembrane</keyword>
<dbReference type="GO" id="GO:0006508">
    <property type="term" value="P:proteolysis"/>
    <property type="evidence" value="ECO:0007669"/>
    <property type="project" value="UniProtKB-KW"/>
</dbReference>
<dbReference type="Pfam" id="PF17820">
    <property type="entry name" value="PDZ_6"/>
    <property type="match status" value="1"/>
</dbReference>
<feature type="domain" description="PDZ" evidence="12">
    <location>
        <begin position="140"/>
        <end position="208"/>
    </location>
</feature>
<evidence type="ECO:0000256" key="7">
    <source>
        <dbReference type="ARBA" id="ARBA00022833"/>
    </source>
</evidence>
<feature type="transmembrane region" description="Helical" evidence="11">
    <location>
        <begin position="301"/>
        <end position="320"/>
    </location>
</feature>
<dbReference type="RefSeq" id="WP_111355702.1">
    <property type="nucleotide sequence ID" value="NZ_NHSK01000164.1"/>
</dbReference>
<dbReference type="InterPro" id="IPR004387">
    <property type="entry name" value="Pept_M50_Zn"/>
</dbReference>
<keyword evidence="8 11" id="KW-1133">Transmembrane helix</keyword>
<evidence type="ECO:0000256" key="6">
    <source>
        <dbReference type="ARBA" id="ARBA00022801"/>
    </source>
</evidence>
<feature type="transmembrane region" description="Helical" evidence="11">
    <location>
        <begin position="356"/>
        <end position="374"/>
    </location>
</feature>
<dbReference type="GO" id="GO:0046872">
    <property type="term" value="F:metal ion binding"/>
    <property type="evidence" value="ECO:0007669"/>
    <property type="project" value="UniProtKB-KW"/>
</dbReference>
<sequence length="383" mass="40945">MGSNLLASINDLGLGFLGYLIPFLFVLTIVVFFHELGHYLIAKWNGIKVLTFSIGFGPEIVGFDDRSGTRWKLSAIPLGGYVKFFGDENAASVPDQDALSGLSEAEKRQTFPGQSVGARAAVVVAGPLANFLLAIAIFAGIFMFYGRQVTSPRVDTIQTGSAAEAAGFAVGDVVRAIDGRRIESFSDMQRIVSGSAGQTLRVEVDRGGAPVTLSVVPMLREIKDNFGNTHRQGVLGITRSMAPEDVKLETAGPLRAAWMGVEETWFIVERTLGYIGGIVVGRESADQLGGPIRIAQVSGQVATVGFVALMHLAAVLSVSIGLLNLFPVPLLDGGHLMFYAIEAVRGRPLSERAQEVGFRIGFALVIMLMIFATFNDILHLASS</sequence>
<dbReference type="InterPro" id="IPR041489">
    <property type="entry name" value="PDZ_6"/>
</dbReference>
<dbReference type="GO" id="GO:0016020">
    <property type="term" value="C:membrane"/>
    <property type="evidence" value="ECO:0007669"/>
    <property type="project" value="UniProtKB-SubCell"/>
</dbReference>
<dbReference type="OrthoDB" id="9782003at2"/>
<keyword evidence="10 11" id="KW-0472">Membrane</keyword>
<dbReference type="NCBIfam" id="TIGR00054">
    <property type="entry name" value="RIP metalloprotease RseP"/>
    <property type="match status" value="1"/>
</dbReference>
<gene>
    <name evidence="13" type="primary">rseP</name>
    <name evidence="13" type="ORF">CH338_03910</name>
</gene>
<accession>A0A327KVF0</accession>
<feature type="transmembrane region" description="Helical" evidence="11">
    <location>
        <begin position="120"/>
        <end position="145"/>
    </location>
</feature>
<dbReference type="Proteomes" id="UP000248863">
    <property type="component" value="Unassembled WGS sequence"/>
</dbReference>
<dbReference type="EMBL" id="NPEU01000023">
    <property type="protein sequence ID" value="RAI41182.1"/>
    <property type="molecule type" value="Genomic_DNA"/>
</dbReference>
<keyword evidence="6 11" id="KW-0378">Hydrolase</keyword>
<proteinExistence type="inferred from homology"/>
<dbReference type="PANTHER" id="PTHR42837">
    <property type="entry name" value="REGULATOR OF SIGMA-E PROTEASE RSEP"/>
    <property type="match status" value="1"/>
</dbReference>
<dbReference type="SUPFAM" id="SSF50156">
    <property type="entry name" value="PDZ domain-like"/>
    <property type="match status" value="1"/>
</dbReference>
<dbReference type="AlphaFoldDB" id="A0A327KVF0"/>
<keyword evidence="14" id="KW-1185">Reference proteome</keyword>
<comment type="subcellular location">
    <subcellularLocation>
        <location evidence="2">Membrane</location>
        <topology evidence="2">Multi-pass membrane protein</topology>
    </subcellularLocation>
</comment>
<dbReference type="InterPro" id="IPR008915">
    <property type="entry name" value="Peptidase_M50"/>
</dbReference>
<dbReference type="PANTHER" id="PTHR42837:SF2">
    <property type="entry name" value="MEMBRANE METALLOPROTEASE ARASP2, CHLOROPLASTIC-RELATED"/>
    <property type="match status" value="1"/>
</dbReference>
<evidence type="ECO:0000256" key="9">
    <source>
        <dbReference type="ARBA" id="ARBA00023049"/>
    </source>
</evidence>
<dbReference type="InterPro" id="IPR036034">
    <property type="entry name" value="PDZ_sf"/>
</dbReference>
<evidence type="ECO:0000259" key="12">
    <source>
        <dbReference type="SMART" id="SM00228"/>
    </source>
</evidence>
<dbReference type="InterPro" id="IPR001478">
    <property type="entry name" value="PDZ"/>
</dbReference>
<dbReference type="CDD" id="cd06163">
    <property type="entry name" value="S2P-M50_PDZ_RseP-like"/>
    <property type="match status" value="1"/>
</dbReference>
<evidence type="ECO:0000256" key="3">
    <source>
        <dbReference type="ARBA" id="ARBA00007931"/>
    </source>
</evidence>
<protein>
    <recommendedName>
        <fullName evidence="11">Zinc metalloprotease</fullName>
        <ecNumber evidence="11">3.4.24.-</ecNumber>
    </recommendedName>
</protein>
<evidence type="ECO:0000313" key="14">
    <source>
        <dbReference type="Proteomes" id="UP000248863"/>
    </source>
</evidence>
<dbReference type="EC" id="3.4.24.-" evidence="11"/>
<dbReference type="GO" id="GO:0004222">
    <property type="term" value="F:metalloendopeptidase activity"/>
    <property type="evidence" value="ECO:0007669"/>
    <property type="project" value="InterPro"/>
</dbReference>
<dbReference type="SMART" id="SM00228">
    <property type="entry name" value="PDZ"/>
    <property type="match status" value="1"/>
</dbReference>
<comment type="caution">
    <text evidence="13">The sequence shown here is derived from an EMBL/GenBank/DDBJ whole genome shotgun (WGS) entry which is preliminary data.</text>
</comment>
<evidence type="ECO:0000256" key="8">
    <source>
        <dbReference type="ARBA" id="ARBA00022989"/>
    </source>
</evidence>
<evidence type="ECO:0000256" key="4">
    <source>
        <dbReference type="ARBA" id="ARBA00022670"/>
    </source>
</evidence>
<evidence type="ECO:0000256" key="1">
    <source>
        <dbReference type="ARBA" id="ARBA00001947"/>
    </source>
</evidence>
<dbReference type="CDD" id="cd23081">
    <property type="entry name" value="cpPDZ_EcRseP-like"/>
    <property type="match status" value="1"/>
</dbReference>
<evidence type="ECO:0000256" key="10">
    <source>
        <dbReference type="ARBA" id="ARBA00023136"/>
    </source>
</evidence>